<sequence>MPLDPHWRLPREARLVPYTALFNLPIPWPRCQDIRGLHEEAYDGDSLVVISQSWSHQMHPDPTGVKAAAIISTLKTVAVKLRAEGRLLVFCDFLSIPQPPTGPQHDPWTESDSLAVQEVMEALPRLMFKADAVIHINALQAKLVMEGEKYSTTFKELQRSCRLRQIGNVVQVWEEFARMDPFAGGGYESSEPRRKPRSFDQVLRLGNRRVKSLDDLPDEASAHCVCAPRWCTTSDGEDHAVEMMRAPFGYRIEVEPTQQGRTYFDRFISIVKVALMEEAAAPEVIFANNADVKRDILNGGARLRKAAQTGPDVLAHELRSFTEELESKTFIPVGFELAEGNRDFETKQREMVSSLMQVFLEDLNIGVSLSLWRALRDERLDDCRRLLQDKADPNIVDGKGQTCLHHAAQARSTSSVSLLVHFGASMSARDHRGCTPAHVIPLFADDTTKRLIMFFLEQDCSALFETDKAGVSAIERFFLWSLMAADGEPWEPMSSRLKDIFSLEEALPFWPSMDDFGISSLHVAFPEATSPPARVEKRRLQFNGLLRTIYVVHPCHVTGDPVLYLGFCRLVPWPLQEPALRVIAHRLNRKIFCIASEGVSPDLLQTDDLDPNGQAFFTDLYTFIDTLPLPYRLMVIDSTFGVGVPLLWRLQDRLKQVLVINCSWIFRHHHHHSLQSTMQQTLKEEVLRLSALASARDAKSLVKHFGDFALSASMAKAQSGTTRNWQFLANEYEAGLTNACDAFWQMSAVHPVWNFKHLTTLLGNLQPWRPNNHVDILLAYGSHTPPLAVQESTYNLQELLPGSLTTFIGLSSWLWHIEGVPAVQEVARLAELMCKSSSAGTESLNALLVQQSPVAKVTPSKSPHLGTVLGAKSKSRPPLLRHMSSLKSADIANALKVQLPKTEA</sequence>
<dbReference type="PANTHER" id="PTHR24171">
    <property type="entry name" value="ANKYRIN REPEAT DOMAIN-CONTAINING PROTEIN 39-RELATED"/>
    <property type="match status" value="1"/>
</dbReference>
<organism evidence="4 5">
    <name type="scientific">Effrenium voratum</name>
    <dbReference type="NCBI Taxonomy" id="2562239"/>
    <lineage>
        <taxon>Eukaryota</taxon>
        <taxon>Sar</taxon>
        <taxon>Alveolata</taxon>
        <taxon>Dinophyceae</taxon>
        <taxon>Suessiales</taxon>
        <taxon>Symbiodiniaceae</taxon>
        <taxon>Effrenium</taxon>
    </lineage>
</organism>
<dbReference type="AlphaFoldDB" id="A0AA36HMD7"/>
<evidence type="ECO:0000256" key="3">
    <source>
        <dbReference type="PROSITE-ProRule" id="PRU00023"/>
    </source>
</evidence>
<reference evidence="4" key="1">
    <citation type="submission" date="2023-08" db="EMBL/GenBank/DDBJ databases">
        <authorList>
            <person name="Chen Y."/>
            <person name="Shah S."/>
            <person name="Dougan E. K."/>
            <person name="Thang M."/>
            <person name="Chan C."/>
        </authorList>
    </citation>
    <scope>NUCLEOTIDE SEQUENCE</scope>
</reference>
<accession>A0AA36HMD7</accession>
<dbReference type="InterPro" id="IPR002110">
    <property type="entry name" value="Ankyrin_rpt"/>
</dbReference>
<dbReference type="EMBL" id="CAUJNA010000083">
    <property type="protein sequence ID" value="CAJ1371511.1"/>
    <property type="molecule type" value="Genomic_DNA"/>
</dbReference>
<comment type="caution">
    <text evidence="4">The sequence shown here is derived from an EMBL/GenBank/DDBJ whole genome shotgun (WGS) entry which is preliminary data.</text>
</comment>
<evidence type="ECO:0000256" key="1">
    <source>
        <dbReference type="ARBA" id="ARBA00022737"/>
    </source>
</evidence>
<proteinExistence type="predicted"/>
<evidence type="ECO:0000313" key="5">
    <source>
        <dbReference type="Proteomes" id="UP001178507"/>
    </source>
</evidence>
<keyword evidence="2 3" id="KW-0040">ANK repeat</keyword>
<dbReference type="Proteomes" id="UP001178507">
    <property type="component" value="Unassembled WGS sequence"/>
</dbReference>
<keyword evidence="5" id="KW-1185">Reference proteome</keyword>
<name>A0AA36HMD7_9DINO</name>
<keyword evidence="1" id="KW-0677">Repeat</keyword>
<dbReference type="Pfam" id="PF13637">
    <property type="entry name" value="Ank_4"/>
    <property type="match status" value="1"/>
</dbReference>
<dbReference type="Gene3D" id="1.25.40.20">
    <property type="entry name" value="Ankyrin repeat-containing domain"/>
    <property type="match status" value="1"/>
</dbReference>
<gene>
    <name evidence="4" type="ORF">EVOR1521_LOCUS1810</name>
</gene>
<feature type="repeat" description="ANK" evidence="3">
    <location>
        <begin position="399"/>
        <end position="431"/>
    </location>
</feature>
<evidence type="ECO:0000256" key="2">
    <source>
        <dbReference type="ARBA" id="ARBA00023043"/>
    </source>
</evidence>
<evidence type="ECO:0000313" key="4">
    <source>
        <dbReference type="EMBL" id="CAJ1371511.1"/>
    </source>
</evidence>
<protein>
    <submittedName>
        <fullName evidence="4">Uncharacterized protein</fullName>
    </submittedName>
</protein>
<dbReference type="PROSITE" id="PS50088">
    <property type="entry name" value="ANK_REPEAT"/>
    <property type="match status" value="1"/>
</dbReference>
<dbReference type="InterPro" id="IPR036770">
    <property type="entry name" value="Ankyrin_rpt-contain_sf"/>
</dbReference>
<dbReference type="SUPFAM" id="SSF48403">
    <property type="entry name" value="Ankyrin repeat"/>
    <property type="match status" value="1"/>
</dbReference>
<dbReference type="PROSITE" id="PS50297">
    <property type="entry name" value="ANK_REP_REGION"/>
    <property type="match status" value="1"/>
</dbReference>